<dbReference type="GO" id="GO:0000156">
    <property type="term" value="F:phosphorelay response regulator activity"/>
    <property type="evidence" value="ECO:0007669"/>
    <property type="project" value="InterPro"/>
</dbReference>
<dbReference type="PROSITE" id="PS50930">
    <property type="entry name" value="HTH_LYTTR"/>
    <property type="match status" value="1"/>
</dbReference>
<keyword evidence="1" id="KW-1133">Transmembrane helix</keyword>
<proteinExistence type="predicted"/>
<dbReference type="SMART" id="SM00850">
    <property type="entry name" value="LytTR"/>
    <property type="match status" value="1"/>
</dbReference>
<dbReference type="Proteomes" id="UP000229081">
    <property type="component" value="Chromosome"/>
</dbReference>
<evidence type="ECO:0000256" key="1">
    <source>
        <dbReference type="SAM" id="Phobius"/>
    </source>
</evidence>
<feature type="transmembrane region" description="Helical" evidence="1">
    <location>
        <begin position="152"/>
        <end position="176"/>
    </location>
</feature>
<feature type="transmembrane region" description="Helical" evidence="1">
    <location>
        <begin position="121"/>
        <end position="140"/>
    </location>
</feature>
<dbReference type="InterPro" id="IPR007492">
    <property type="entry name" value="LytTR_DNA-bd_dom"/>
</dbReference>
<keyword evidence="1" id="KW-0812">Transmembrane</keyword>
<dbReference type="InterPro" id="IPR046947">
    <property type="entry name" value="LytR-like"/>
</dbReference>
<dbReference type="Gene3D" id="2.40.50.1020">
    <property type="entry name" value="LytTr DNA-binding domain"/>
    <property type="match status" value="1"/>
</dbReference>
<feature type="domain" description="HTH LytTR-type" evidence="2">
    <location>
        <begin position="251"/>
        <end position="354"/>
    </location>
</feature>
<dbReference type="GO" id="GO:0003677">
    <property type="term" value="F:DNA binding"/>
    <property type="evidence" value="ECO:0007669"/>
    <property type="project" value="InterPro"/>
</dbReference>
<evidence type="ECO:0000313" key="4">
    <source>
        <dbReference type="Proteomes" id="UP000229081"/>
    </source>
</evidence>
<feature type="transmembrane region" description="Helical" evidence="1">
    <location>
        <begin position="196"/>
        <end position="216"/>
    </location>
</feature>
<feature type="transmembrane region" description="Helical" evidence="1">
    <location>
        <begin position="89"/>
        <end position="109"/>
    </location>
</feature>
<reference evidence="3 4" key="1">
    <citation type="submission" date="2017-11" db="EMBL/GenBank/DDBJ databases">
        <title>Complete genome sequence of Sphingomonas sp. Strain Cra20, a psychrotolerant potential plant growth promoting rhizobacteria.</title>
        <authorList>
            <person name="Luo Y."/>
        </authorList>
    </citation>
    <scope>NUCLEOTIDE SEQUENCE [LARGE SCALE GENOMIC DNA]</scope>
    <source>
        <strain evidence="3 4">Cra20</strain>
    </source>
</reference>
<dbReference type="EMBL" id="CP024923">
    <property type="protein sequence ID" value="ATY31574.1"/>
    <property type="molecule type" value="Genomic_DNA"/>
</dbReference>
<accession>A0A2K8MF33</accession>
<protein>
    <recommendedName>
        <fullName evidence="2">HTH LytTR-type domain-containing protein</fullName>
    </recommendedName>
</protein>
<gene>
    <name evidence="3" type="ORF">CVN68_05940</name>
</gene>
<sequence length="354" mass="38446">MRHASMSDCRPIPPRRLWVAHADNRDAGHAPNKVPVACGHGRAMELRMAGPLMQTDRMRRLHFEFQRVAETVSRSFSQAIASLRASRTVSVALIALFLIFAGYAAAFVATLDQSIGSSVFYAVNNTVGIGLAGAGFYQLLARFVLRRRPAVAAVLHVPLAVAFALSWYLCTIVSFGLTPSWIRAGISVAPFGPVALAWQMFQGVTLYAALALFAYWRDAMARLESLRAGRTAATDQATSAPPPARETVGSLLVRCDREVVPVALNHIVIISGVDGYAEVVTNARRLLSTTTLARFEAILPLEQFVRVHRSHIARLGAIRHAEPAGNGKLLLHMENGDMVSTSRTGARALKERAV</sequence>
<evidence type="ECO:0000313" key="3">
    <source>
        <dbReference type="EMBL" id="ATY31574.1"/>
    </source>
</evidence>
<dbReference type="KEGG" id="sphc:CVN68_05940"/>
<name>A0A2K8MF33_9SPHN</name>
<dbReference type="PANTHER" id="PTHR37299:SF1">
    <property type="entry name" value="STAGE 0 SPORULATION PROTEIN A HOMOLOG"/>
    <property type="match status" value="1"/>
</dbReference>
<dbReference type="PANTHER" id="PTHR37299">
    <property type="entry name" value="TRANSCRIPTIONAL REGULATOR-RELATED"/>
    <property type="match status" value="1"/>
</dbReference>
<dbReference type="Pfam" id="PF04397">
    <property type="entry name" value="LytTR"/>
    <property type="match status" value="1"/>
</dbReference>
<organism evidence="3 4">
    <name type="scientific">Sphingomonas psychrotolerans</name>
    <dbReference type="NCBI Taxonomy" id="1327635"/>
    <lineage>
        <taxon>Bacteria</taxon>
        <taxon>Pseudomonadati</taxon>
        <taxon>Pseudomonadota</taxon>
        <taxon>Alphaproteobacteria</taxon>
        <taxon>Sphingomonadales</taxon>
        <taxon>Sphingomonadaceae</taxon>
        <taxon>Sphingomonas</taxon>
    </lineage>
</organism>
<keyword evidence="4" id="KW-1185">Reference proteome</keyword>
<dbReference type="AlphaFoldDB" id="A0A2K8MF33"/>
<keyword evidence="1" id="KW-0472">Membrane</keyword>
<evidence type="ECO:0000259" key="2">
    <source>
        <dbReference type="PROSITE" id="PS50930"/>
    </source>
</evidence>